<dbReference type="RefSeq" id="WP_044027771.1">
    <property type="nucleotide sequence ID" value="NZ_CP076685.1"/>
</dbReference>
<comment type="caution">
    <text evidence="1">The sequence shown here is derived from an EMBL/GenBank/DDBJ whole genome shotgun (WGS) entry which is preliminary data.</text>
</comment>
<protein>
    <submittedName>
        <fullName evidence="1">Uncharacterized protein</fullName>
    </submittedName>
</protein>
<reference evidence="1 2" key="1">
    <citation type="journal article" date="2020" name="Proc. Natl. Acad. Sci. U.S.A.">
        <title>Ecological drivers of bacterial community assembly in synthetic phycospheres.</title>
        <authorList>
            <person name="Fu H."/>
            <person name="Uchimiya M."/>
            <person name="Gore J."/>
            <person name="Moran M.A."/>
        </authorList>
    </citation>
    <scope>NUCLEOTIDE SEQUENCE [LARGE SCALE GENOMIC DNA]</scope>
    <source>
        <strain evidence="1">HF-Din03</strain>
    </source>
</reference>
<sequence>MRRNTNSSLRRRRAAPMHRFDSLPPELRCWLRKAALCWSVRSAERVWAKALARHGGDIEAALHRLDEIERRLLEKDAPRQWGHGYPGP</sequence>
<dbReference type="InterPro" id="IPR045386">
    <property type="entry name" value="DUF6525"/>
</dbReference>
<dbReference type="AlphaFoldDB" id="A0A850LF36"/>
<evidence type="ECO:0000313" key="1">
    <source>
        <dbReference type="EMBL" id="NVK96533.1"/>
    </source>
</evidence>
<dbReference type="Proteomes" id="UP000565723">
    <property type="component" value="Unassembled WGS sequence"/>
</dbReference>
<evidence type="ECO:0000313" key="2">
    <source>
        <dbReference type="Proteomes" id="UP000565723"/>
    </source>
</evidence>
<proteinExistence type="predicted"/>
<gene>
    <name evidence="1" type="ORF">HW564_06355</name>
</gene>
<dbReference type="EMBL" id="JABXIY010000015">
    <property type="protein sequence ID" value="NVK96533.1"/>
    <property type="molecule type" value="Genomic_DNA"/>
</dbReference>
<accession>A0A850LF36</accession>
<dbReference type="Pfam" id="PF20135">
    <property type="entry name" value="DUF6525"/>
    <property type="match status" value="1"/>
</dbReference>
<organism evidence="1 2">
    <name type="scientific">Ruegeria pomeroyi</name>
    <dbReference type="NCBI Taxonomy" id="89184"/>
    <lineage>
        <taxon>Bacteria</taxon>
        <taxon>Pseudomonadati</taxon>
        <taxon>Pseudomonadota</taxon>
        <taxon>Alphaproteobacteria</taxon>
        <taxon>Rhodobacterales</taxon>
        <taxon>Roseobacteraceae</taxon>
        <taxon>Ruegeria</taxon>
    </lineage>
</organism>
<name>A0A850LF36_9RHOB</name>